<sequence length="102" mass="11417">MAKKLKLPKTISRVSYLHPTDGMITIVKSRRKRKRKKGSKQLAGASKMMRALNAAQLAGAQALADRQDRDDKEEKDGGLKNLPSNSHRAMLKAAKVFRDKME</sequence>
<gene>
    <name evidence="2" type="ORF">POL68_02995</name>
</gene>
<dbReference type="Proteomes" id="UP001221838">
    <property type="component" value="Unassembled WGS sequence"/>
</dbReference>
<accession>A0ABT5D179</accession>
<dbReference type="EMBL" id="JAQNDM010000001">
    <property type="protein sequence ID" value="MDC0707427.1"/>
    <property type="molecule type" value="Genomic_DNA"/>
</dbReference>
<feature type="compositionally biased region" description="Basic residues" evidence="1">
    <location>
        <begin position="29"/>
        <end position="39"/>
    </location>
</feature>
<feature type="region of interest" description="Disordered" evidence="1">
    <location>
        <begin position="56"/>
        <end position="90"/>
    </location>
</feature>
<evidence type="ECO:0000256" key="1">
    <source>
        <dbReference type="SAM" id="MobiDB-lite"/>
    </source>
</evidence>
<reference evidence="2 3" key="1">
    <citation type="submission" date="2022-11" db="EMBL/GenBank/DDBJ databases">
        <title>Minimal conservation of predation-associated metabolite biosynthetic gene clusters underscores biosynthetic potential of Myxococcota including descriptions for ten novel species: Archangium lansinium sp. nov., Myxococcus landrumus sp. nov., Nannocystis bai.</title>
        <authorList>
            <person name="Ahearne A."/>
            <person name="Stevens C."/>
            <person name="Dowd S."/>
        </authorList>
    </citation>
    <scope>NUCLEOTIDE SEQUENCE [LARGE SCALE GENOMIC DNA]</scope>
    <source>
        <strain evidence="2 3">NCWAL01</strain>
    </source>
</reference>
<evidence type="ECO:0000313" key="2">
    <source>
        <dbReference type="EMBL" id="MDC0707427.1"/>
    </source>
</evidence>
<proteinExistence type="predicted"/>
<dbReference type="RefSeq" id="WP_272134647.1">
    <property type="nucleotide sequence ID" value="NZ_JAQNDM010000001.1"/>
</dbReference>
<feature type="compositionally biased region" description="Basic and acidic residues" evidence="1">
    <location>
        <begin position="65"/>
        <end position="78"/>
    </location>
</feature>
<comment type="caution">
    <text evidence="2">The sequence shown here is derived from an EMBL/GenBank/DDBJ whole genome shotgun (WGS) entry which is preliminary data.</text>
</comment>
<dbReference type="InterPro" id="IPR046279">
    <property type="entry name" value="DUF6312"/>
</dbReference>
<keyword evidence="3" id="KW-1185">Reference proteome</keyword>
<feature type="region of interest" description="Disordered" evidence="1">
    <location>
        <begin position="29"/>
        <end position="48"/>
    </location>
</feature>
<protein>
    <submittedName>
        <fullName evidence="2">Uncharacterized protein</fullName>
    </submittedName>
</protein>
<evidence type="ECO:0000313" key="3">
    <source>
        <dbReference type="Proteomes" id="UP001221838"/>
    </source>
</evidence>
<name>A0ABT5D179_9BACT</name>
<dbReference type="Pfam" id="PF19831">
    <property type="entry name" value="DUF6312"/>
    <property type="match status" value="1"/>
</dbReference>
<organism evidence="2 3">
    <name type="scientific">Stigmatella ashevillensis</name>
    <dbReference type="NCBI Taxonomy" id="2995309"/>
    <lineage>
        <taxon>Bacteria</taxon>
        <taxon>Pseudomonadati</taxon>
        <taxon>Myxococcota</taxon>
        <taxon>Myxococcia</taxon>
        <taxon>Myxococcales</taxon>
        <taxon>Cystobacterineae</taxon>
        <taxon>Archangiaceae</taxon>
        <taxon>Stigmatella</taxon>
    </lineage>
</organism>